<keyword evidence="1" id="KW-0472">Membrane</keyword>
<name>A0A3Q7IB52_SOLLC</name>
<evidence type="ECO:0000313" key="4">
    <source>
        <dbReference type="Proteomes" id="UP000004994"/>
    </source>
</evidence>
<reference evidence="3" key="2">
    <citation type="submission" date="2019-01" db="UniProtKB">
        <authorList>
            <consortium name="EnsemblPlants"/>
        </authorList>
    </citation>
    <scope>IDENTIFICATION</scope>
    <source>
        <strain evidence="3">cv. Heinz 1706</strain>
    </source>
</reference>
<accession>A0A3Q7IB52</accession>
<organism evidence="3">
    <name type="scientific">Solanum lycopersicum</name>
    <name type="common">Tomato</name>
    <name type="synonym">Lycopersicon esculentum</name>
    <dbReference type="NCBI Taxonomy" id="4081"/>
    <lineage>
        <taxon>Eukaryota</taxon>
        <taxon>Viridiplantae</taxon>
        <taxon>Streptophyta</taxon>
        <taxon>Embryophyta</taxon>
        <taxon>Tracheophyta</taxon>
        <taxon>Spermatophyta</taxon>
        <taxon>Magnoliopsida</taxon>
        <taxon>eudicotyledons</taxon>
        <taxon>Gunneridae</taxon>
        <taxon>Pentapetalae</taxon>
        <taxon>asterids</taxon>
        <taxon>lamiids</taxon>
        <taxon>Solanales</taxon>
        <taxon>Solanaceae</taxon>
        <taxon>Solanoideae</taxon>
        <taxon>Solaneae</taxon>
        <taxon>Solanum</taxon>
        <taxon>Solanum subgen. Lycopersicon</taxon>
    </lineage>
</organism>
<dbReference type="Gramene" id="Solyc10g006295.1.1">
    <property type="protein sequence ID" value="Solyc10g006295.1.1"/>
    <property type="gene ID" value="Solyc10g006295.1"/>
</dbReference>
<dbReference type="EnsemblPlants" id="Solyc10g006295.1.1">
    <property type="protein sequence ID" value="Solyc10g006295.1.1"/>
    <property type="gene ID" value="Solyc10g006295.1"/>
</dbReference>
<dbReference type="InParanoid" id="A0A3Q7IB52"/>
<dbReference type="Proteomes" id="UP000004994">
    <property type="component" value="Chromosome 10"/>
</dbReference>
<keyword evidence="2" id="KW-0732">Signal</keyword>
<evidence type="ECO:0000313" key="3">
    <source>
        <dbReference type="EnsemblPlants" id="Solyc10g006295.1.1"/>
    </source>
</evidence>
<protein>
    <submittedName>
        <fullName evidence="3">Uncharacterized protein</fullName>
    </submittedName>
</protein>
<evidence type="ECO:0000256" key="1">
    <source>
        <dbReference type="SAM" id="Phobius"/>
    </source>
</evidence>
<keyword evidence="4" id="KW-1185">Reference proteome</keyword>
<proteinExistence type="predicted"/>
<keyword evidence="1" id="KW-0812">Transmembrane</keyword>
<feature type="chain" id="PRO_5018619646" evidence="2">
    <location>
        <begin position="25"/>
        <end position="79"/>
    </location>
</feature>
<reference evidence="3" key="1">
    <citation type="journal article" date="2012" name="Nature">
        <title>The tomato genome sequence provides insights into fleshy fruit evolution.</title>
        <authorList>
            <consortium name="Tomato Genome Consortium"/>
        </authorList>
    </citation>
    <scope>NUCLEOTIDE SEQUENCE [LARGE SCALE GENOMIC DNA]</scope>
    <source>
        <strain evidence="3">cv. Heinz 1706</strain>
    </source>
</reference>
<dbReference type="AlphaFoldDB" id="A0A3Q7IB52"/>
<sequence>MRFTMKILLYLLTVILFIAGTVLAGDYVRPPPRKTLHFPWDPKPSSQPQQICYSCYLKLSKYLLILICKVIYFVYGFMI</sequence>
<feature type="signal peptide" evidence="2">
    <location>
        <begin position="1"/>
        <end position="24"/>
    </location>
</feature>
<feature type="transmembrane region" description="Helical" evidence="1">
    <location>
        <begin position="59"/>
        <end position="78"/>
    </location>
</feature>
<evidence type="ECO:0000256" key="2">
    <source>
        <dbReference type="SAM" id="SignalP"/>
    </source>
</evidence>
<keyword evidence="1" id="KW-1133">Transmembrane helix</keyword>